<dbReference type="Gene3D" id="3.40.50.720">
    <property type="entry name" value="NAD(P)-binding Rossmann-like Domain"/>
    <property type="match status" value="1"/>
</dbReference>
<evidence type="ECO:0000256" key="3">
    <source>
        <dbReference type="ARBA" id="ARBA00023027"/>
    </source>
</evidence>
<evidence type="ECO:0000313" key="8">
    <source>
        <dbReference type="Proteomes" id="UP000221538"/>
    </source>
</evidence>
<organism evidence="7 8">
    <name type="scientific">Sphingobium fuliginis (strain ATCC 27551)</name>
    <dbReference type="NCBI Taxonomy" id="336203"/>
    <lineage>
        <taxon>Bacteria</taxon>
        <taxon>Pseudomonadati</taxon>
        <taxon>Pseudomonadota</taxon>
        <taxon>Alphaproteobacteria</taxon>
        <taxon>Sphingomonadales</taxon>
        <taxon>Sphingomonadaceae</taxon>
        <taxon>Sphingobium</taxon>
    </lineage>
</organism>
<evidence type="ECO:0000256" key="2">
    <source>
        <dbReference type="ARBA" id="ARBA00023002"/>
    </source>
</evidence>
<comment type="similarity">
    <text evidence="1">Belongs to the short-chain dehydrogenases/reductases (SDR) family.</text>
</comment>
<evidence type="ECO:0000256" key="4">
    <source>
        <dbReference type="ARBA" id="ARBA00023098"/>
    </source>
</evidence>
<proteinExistence type="inferred from homology"/>
<keyword evidence="4" id="KW-0443">Lipid metabolism</keyword>
<dbReference type="PRINTS" id="PR00081">
    <property type="entry name" value="GDHRDH"/>
</dbReference>
<keyword evidence="3" id="KW-0520">NAD</keyword>
<dbReference type="AlphaFoldDB" id="A0A292ZGW1"/>
<protein>
    <submittedName>
        <fullName evidence="7">3-oxoacyl-[acyl-carrier protein] reductase</fullName>
        <ecNumber evidence="7">1.1.1.100</ecNumber>
    </submittedName>
</protein>
<evidence type="ECO:0000256" key="1">
    <source>
        <dbReference type="ARBA" id="ARBA00006484"/>
    </source>
</evidence>
<dbReference type="GO" id="GO:0008202">
    <property type="term" value="P:steroid metabolic process"/>
    <property type="evidence" value="ECO:0007669"/>
    <property type="project" value="UniProtKB-KW"/>
</dbReference>
<evidence type="ECO:0000256" key="5">
    <source>
        <dbReference type="ARBA" id="ARBA00023221"/>
    </source>
</evidence>
<dbReference type="PANTHER" id="PTHR43180">
    <property type="entry name" value="3-OXOACYL-(ACYL-CARRIER-PROTEIN) REDUCTASE (AFU_ORTHOLOGUE AFUA_6G11210)"/>
    <property type="match status" value="1"/>
</dbReference>
<comment type="catalytic activity">
    <reaction evidence="6">
        <text>2,5-dichlorocyclohexa-2,5-dien-1,4-diol + NAD(+) = 2,5-dichlorohydroquinone + NADH + H(+)</text>
        <dbReference type="Rhea" id="RHEA:15741"/>
        <dbReference type="ChEBI" id="CHEBI:15378"/>
        <dbReference type="ChEBI" id="CHEBI:27545"/>
        <dbReference type="ChEBI" id="CHEBI:28975"/>
        <dbReference type="ChEBI" id="CHEBI:57540"/>
        <dbReference type="ChEBI" id="CHEBI:57945"/>
    </reaction>
</comment>
<name>A0A292ZGW1_SPHSA</name>
<dbReference type="FunFam" id="3.40.50.720:FF:000084">
    <property type="entry name" value="Short-chain dehydrogenase reductase"/>
    <property type="match status" value="1"/>
</dbReference>
<gene>
    <name evidence="7" type="ORF">SFOMI_2721</name>
</gene>
<dbReference type="PANTHER" id="PTHR43180:SF28">
    <property type="entry name" value="NAD(P)-BINDING ROSSMANN-FOLD SUPERFAMILY PROTEIN"/>
    <property type="match status" value="1"/>
</dbReference>
<comment type="caution">
    <text evidence="7">The sequence shown here is derived from an EMBL/GenBank/DDBJ whole genome shotgun (WGS) entry which is preliminary data.</text>
</comment>
<dbReference type="PRINTS" id="PR00080">
    <property type="entry name" value="SDRFAMILY"/>
</dbReference>
<dbReference type="InterPro" id="IPR002347">
    <property type="entry name" value="SDR_fam"/>
</dbReference>
<evidence type="ECO:0000313" key="7">
    <source>
        <dbReference type="EMBL" id="GAY22166.1"/>
    </source>
</evidence>
<dbReference type="SUPFAM" id="SSF51735">
    <property type="entry name" value="NAD(P)-binding Rossmann-fold domains"/>
    <property type="match status" value="1"/>
</dbReference>
<dbReference type="RefSeq" id="WP_099186062.1">
    <property type="nucleotide sequence ID" value="NZ_BEWI01000032.1"/>
</dbReference>
<dbReference type="Proteomes" id="UP000221538">
    <property type="component" value="Unassembled WGS sequence"/>
</dbReference>
<dbReference type="InterPro" id="IPR036291">
    <property type="entry name" value="NAD(P)-bd_dom_sf"/>
</dbReference>
<dbReference type="Pfam" id="PF13561">
    <property type="entry name" value="adh_short_C2"/>
    <property type="match status" value="1"/>
</dbReference>
<dbReference type="NCBIfam" id="NF005559">
    <property type="entry name" value="PRK07231.1"/>
    <property type="match status" value="1"/>
</dbReference>
<dbReference type="EC" id="1.1.1.100" evidence="7"/>
<dbReference type="EMBL" id="BEWI01000032">
    <property type="protein sequence ID" value="GAY22166.1"/>
    <property type="molecule type" value="Genomic_DNA"/>
</dbReference>
<keyword evidence="2 7" id="KW-0560">Oxidoreductase</keyword>
<accession>A0A292ZGW1</accession>
<reference evidence="7 8" key="2">
    <citation type="journal article" date="2013" name="Environ. Sci. Technol.">
        <title>The 4-tert-butylphenol-utilizing bacterium Sphingobium fuliginis OMI can degrade bisphenols via phenolic ring hydroxylation and meta-cleavage pathway.</title>
        <authorList>
            <person name="Ogata Y."/>
            <person name="Goda S."/>
            <person name="Toyama T."/>
            <person name="Sei K."/>
            <person name="Ike M."/>
        </authorList>
    </citation>
    <scope>NUCLEOTIDE SEQUENCE [LARGE SCALE GENOMIC DNA]</scope>
    <source>
        <strain evidence="7 8">OMI</strain>
    </source>
</reference>
<dbReference type="CDD" id="cd05233">
    <property type="entry name" value="SDR_c"/>
    <property type="match status" value="1"/>
</dbReference>
<dbReference type="PROSITE" id="PS00061">
    <property type="entry name" value="ADH_SHORT"/>
    <property type="match status" value="1"/>
</dbReference>
<evidence type="ECO:0000256" key="6">
    <source>
        <dbReference type="ARBA" id="ARBA00051383"/>
    </source>
</evidence>
<keyword evidence="5" id="KW-0753">Steroid metabolism</keyword>
<dbReference type="GO" id="GO:0018502">
    <property type="term" value="F:2,5-dichloro-2,5-cyclohexadiene-1,4-diol dehydrogenase activity"/>
    <property type="evidence" value="ECO:0007669"/>
    <property type="project" value="RHEA"/>
</dbReference>
<dbReference type="InterPro" id="IPR020904">
    <property type="entry name" value="Sc_DH/Rdtase_CS"/>
</dbReference>
<sequence>MPKLEGKIIVVTGAGSGIGLGTAHILAQAGASVVLADRFGDKAERGAADIREKGGAAIAVEADVAIEDQVRAMIDTAVSEFGGLDALHNNAALVDPEVLAGDVSILDLDPALYERVLRVNLVGYALGAKHAVPHIIRRGGGAIINTGSVTGVSGEHVRAMYGSSKAGVIGLSRNIAVQFGKDGVRCVSISPGLIMTPALEKGIPKDEIQRLISHMLLPRAGQPEDIGNLSAFLISDAGSYITGVDIPVDGGLVAHWPTFADERAARRAAERSNDNITGGIA</sequence>
<reference evidence="7 8" key="1">
    <citation type="journal article" date="2013" name="Biodegradation">
        <title>Occurrence of 4-tert-butylphenol (4-t-BP) biodegradation in an aquatic sample caused by the presence of Spirodela polyrrhiza and isolation of a 4-t-BP-utilizing bacterium.</title>
        <authorList>
            <person name="Ogata Y."/>
            <person name="Toyama T."/>
            <person name="Yu N."/>
            <person name="Wang X."/>
            <person name="Sei K."/>
            <person name="Ike M."/>
        </authorList>
    </citation>
    <scope>NUCLEOTIDE SEQUENCE [LARGE SCALE GENOMIC DNA]</scope>
    <source>
        <strain evidence="7 8">OMI</strain>
    </source>
</reference>
<dbReference type="GO" id="GO:0004316">
    <property type="term" value="F:3-oxoacyl-[acyl-carrier-protein] reductase (NADPH) activity"/>
    <property type="evidence" value="ECO:0007669"/>
    <property type="project" value="UniProtKB-EC"/>
</dbReference>